<dbReference type="InterPro" id="IPR015292">
    <property type="entry name" value="Tscrpt_reg_YbiH_C"/>
</dbReference>
<dbReference type="InterPro" id="IPR036271">
    <property type="entry name" value="Tet_transcr_reg_TetR-rel_C_sf"/>
</dbReference>
<protein>
    <submittedName>
        <fullName evidence="7">CerR family C-terminal domain-containing protein</fullName>
    </submittedName>
</protein>
<dbReference type="InterPro" id="IPR009057">
    <property type="entry name" value="Homeodomain-like_sf"/>
</dbReference>
<feature type="domain" description="HTH tetR-type" evidence="6">
    <location>
        <begin position="19"/>
        <end position="79"/>
    </location>
</feature>
<organism evidence="7 8">
    <name type="scientific">Rhodoferax potami</name>
    <dbReference type="NCBI Taxonomy" id="3068338"/>
    <lineage>
        <taxon>Bacteria</taxon>
        <taxon>Pseudomonadati</taxon>
        <taxon>Pseudomonadota</taxon>
        <taxon>Betaproteobacteria</taxon>
        <taxon>Burkholderiales</taxon>
        <taxon>Comamonadaceae</taxon>
        <taxon>Rhodoferax</taxon>
    </lineage>
</organism>
<name>A0ABU3KQD0_9BURK</name>
<evidence type="ECO:0000313" key="7">
    <source>
        <dbReference type="EMBL" id="MDT7520015.1"/>
    </source>
</evidence>
<dbReference type="PRINTS" id="PR00455">
    <property type="entry name" value="HTHTETR"/>
</dbReference>
<keyword evidence="1" id="KW-0678">Repressor</keyword>
<dbReference type="PROSITE" id="PS50977">
    <property type="entry name" value="HTH_TETR_2"/>
    <property type="match status" value="1"/>
</dbReference>
<evidence type="ECO:0000259" key="6">
    <source>
        <dbReference type="PROSITE" id="PS50977"/>
    </source>
</evidence>
<evidence type="ECO:0000256" key="5">
    <source>
        <dbReference type="PROSITE-ProRule" id="PRU00335"/>
    </source>
</evidence>
<dbReference type="EMBL" id="JAVBIK010000001">
    <property type="protein sequence ID" value="MDT7520015.1"/>
    <property type="molecule type" value="Genomic_DNA"/>
</dbReference>
<evidence type="ECO:0000256" key="3">
    <source>
        <dbReference type="ARBA" id="ARBA00023125"/>
    </source>
</evidence>
<evidence type="ECO:0000256" key="1">
    <source>
        <dbReference type="ARBA" id="ARBA00022491"/>
    </source>
</evidence>
<keyword evidence="4" id="KW-0804">Transcription</keyword>
<keyword evidence="3 5" id="KW-0238">DNA-binding</keyword>
<proteinExistence type="predicted"/>
<keyword evidence="8" id="KW-1185">Reference proteome</keyword>
<comment type="caution">
    <text evidence="7">The sequence shown here is derived from an EMBL/GenBank/DDBJ whole genome shotgun (WGS) entry which is preliminary data.</text>
</comment>
<dbReference type="RefSeq" id="WP_313875653.1">
    <property type="nucleotide sequence ID" value="NZ_JAVBIK010000001.1"/>
</dbReference>
<dbReference type="PANTHER" id="PTHR30055">
    <property type="entry name" value="HTH-TYPE TRANSCRIPTIONAL REGULATOR RUTR"/>
    <property type="match status" value="1"/>
</dbReference>
<feature type="DNA-binding region" description="H-T-H motif" evidence="5">
    <location>
        <begin position="42"/>
        <end position="61"/>
    </location>
</feature>
<dbReference type="Gene3D" id="1.10.357.10">
    <property type="entry name" value="Tetracycline Repressor, domain 2"/>
    <property type="match status" value="1"/>
</dbReference>
<accession>A0ABU3KQD0</accession>
<dbReference type="InterPro" id="IPR001647">
    <property type="entry name" value="HTH_TetR"/>
</dbReference>
<gene>
    <name evidence="7" type="ORF">RAE19_15060</name>
</gene>
<dbReference type="PROSITE" id="PS01081">
    <property type="entry name" value="HTH_TETR_1"/>
    <property type="match status" value="1"/>
</dbReference>
<dbReference type="SUPFAM" id="SSF46689">
    <property type="entry name" value="Homeodomain-like"/>
    <property type="match status" value="1"/>
</dbReference>
<dbReference type="Pfam" id="PF00440">
    <property type="entry name" value="TetR_N"/>
    <property type="match status" value="1"/>
</dbReference>
<dbReference type="Pfam" id="PF09209">
    <property type="entry name" value="CecR_C"/>
    <property type="match status" value="1"/>
</dbReference>
<dbReference type="Proteomes" id="UP001321700">
    <property type="component" value="Unassembled WGS sequence"/>
</dbReference>
<keyword evidence="2" id="KW-0805">Transcription regulation</keyword>
<dbReference type="InterPro" id="IPR050109">
    <property type="entry name" value="HTH-type_TetR-like_transc_reg"/>
</dbReference>
<evidence type="ECO:0000256" key="2">
    <source>
        <dbReference type="ARBA" id="ARBA00023015"/>
    </source>
</evidence>
<dbReference type="InterPro" id="IPR023772">
    <property type="entry name" value="DNA-bd_HTH_TetR-type_CS"/>
</dbReference>
<evidence type="ECO:0000256" key="4">
    <source>
        <dbReference type="ARBA" id="ARBA00023163"/>
    </source>
</evidence>
<reference evidence="7 8" key="1">
    <citation type="submission" date="2023-08" db="EMBL/GenBank/DDBJ databases">
        <title>Rhodoferax potami sp. nov. and Rhodoferax mekongensis sp. nov., isolated from the Mekong River in Thailand.</title>
        <authorList>
            <person name="Kitikhun S."/>
            <person name="Charoenyingcharoen P."/>
            <person name="Siriarchawattana P."/>
            <person name="Likhitrattanapisal S."/>
            <person name="Nilsakha T."/>
            <person name="Chanpet A."/>
            <person name="Rattanawaree P."/>
            <person name="Ingsriswang S."/>
        </authorList>
    </citation>
    <scope>NUCLEOTIDE SEQUENCE [LARGE SCALE GENOMIC DNA]</scope>
    <source>
        <strain evidence="7 8">TBRC 17660</strain>
    </source>
</reference>
<dbReference type="SUPFAM" id="SSF48498">
    <property type="entry name" value="Tetracyclin repressor-like, C-terminal domain"/>
    <property type="match status" value="1"/>
</dbReference>
<dbReference type="PANTHER" id="PTHR30055:SF226">
    <property type="entry name" value="HTH-TYPE TRANSCRIPTIONAL REGULATOR PKSA"/>
    <property type="match status" value="1"/>
</dbReference>
<sequence length="241" mass="26414">MSIPLPETIFPKPTRSDGVEARNRLLDAALQLFAEQGFAKTSIREIALAAQANVASISYYFGDKAGLYRAVFSDPRTNPPLPPEALEGTDVSLEQAIRGLLSSFLEPLKQGHVTQQQYMKLCFREMLEPTGAWQQEIDTNIAPAHMALTRGLCRHVGLAEADDDIHRLAFTISGLGVMLHVGNDLYTQIRPGLVNTPLALDAYLDRLVSYALVLVDAEALRRRAKAPAPAHSPEFISLQAP</sequence>
<evidence type="ECO:0000313" key="8">
    <source>
        <dbReference type="Proteomes" id="UP001321700"/>
    </source>
</evidence>